<dbReference type="Gene3D" id="2.60.120.40">
    <property type="match status" value="1"/>
</dbReference>
<name>A0A6J8BEF3_MYTCO</name>
<dbReference type="OrthoDB" id="6138508at2759"/>
<gene>
    <name evidence="5" type="ORF">MCOR_18035</name>
</gene>
<dbReference type="PRINTS" id="PR00007">
    <property type="entry name" value="COMPLEMNTC1Q"/>
</dbReference>
<dbReference type="Pfam" id="PF00386">
    <property type="entry name" value="C1q"/>
    <property type="match status" value="1"/>
</dbReference>
<evidence type="ECO:0000256" key="1">
    <source>
        <dbReference type="ARBA" id="ARBA00004613"/>
    </source>
</evidence>
<keyword evidence="6" id="KW-1185">Reference proteome</keyword>
<dbReference type="PROSITE" id="PS50871">
    <property type="entry name" value="C1Q"/>
    <property type="match status" value="1"/>
</dbReference>
<keyword evidence="3" id="KW-0732">Signal</keyword>
<feature type="domain" description="C1q" evidence="4">
    <location>
        <begin position="32"/>
        <end position="172"/>
    </location>
</feature>
<dbReference type="InterPro" id="IPR001073">
    <property type="entry name" value="C1q_dom"/>
</dbReference>
<evidence type="ECO:0000313" key="6">
    <source>
        <dbReference type="Proteomes" id="UP000507470"/>
    </source>
</evidence>
<comment type="subcellular location">
    <subcellularLocation>
        <location evidence="1">Secreted</location>
    </subcellularLocation>
</comment>
<dbReference type="SUPFAM" id="SSF49842">
    <property type="entry name" value="TNF-like"/>
    <property type="match status" value="1"/>
</dbReference>
<evidence type="ECO:0000259" key="4">
    <source>
        <dbReference type="PROSITE" id="PS50871"/>
    </source>
</evidence>
<sequence length="172" mass="19046">MRLKQLISNKEITGRTDLTNLSRVSRLLLPQPQTSTIAFYAWLSKTELKVGPHHTLILDHVETNSGDAYNHHSGVFTAPSNGIYLFSYTVFPDQHSYGTIELVVNSQSRADTFIDSSPTDHDLGGTTGVAILYLKQNDVCYLRTHPTHAFTGNIYSGIYAHTSFSGAKITTE</sequence>
<dbReference type="SMART" id="SM00110">
    <property type="entry name" value="C1Q"/>
    <property type="match status" value="1"/>
</dbReference>
<proteinExistence type="predicted"/>
<dbReference type="PANTHER" id="PTHR22923">
    <property type="entry name" value="CEREBELLIN-RELATED"/>
    <property type="match status" value="1"/>
</dbReference>
<dbReference type="PANTHER" id="PTHR22923:SF116">
    <property type="entry name" value="C1Q DOMAIN-CONTAINING PROTEIN"/>
    <property type="match status" value="1"/>
</dbReference>
<protein>
    <submittedName>
        <fullName evidence="5">C1QL</fullName>
    </submittedName>
</protein>
<dbReference type="AlphaFoldDB" id="A0A6J8BEF3"/>
<dbReference type="EMBL" id="CACVKT020003176">
    <property type="protein sequence ID" value="CAC5382182.1"/>
    <property type="molecule type" value="Genomic_DNA"/>
</dbReference>
<dbReference type="GO" id="GO:0005576">
    <property type="term" value="C:extracellular region"/>
    <property type="evidence" value="ECO:0007669"/>
    <property type="project" value="UniProtKB-SubCell"/>
</dbReference>
<evidence type="ECO:0000256" key="3">
    <source>
        <dbReference type="ARBA" id="ARBA00022729"/>
    </source>
</evidence>
<organism evidence="5 6">
    <name type="scientific">Mytilus coruscus</name>
    <name type="common">Sea mussel</name>
    <dbReference type="NCBI Taxonomy" id="42192"/>
    <lineage>
        <taxon>Eukaryota</taxon>
        <taxon>Metazoa</taxon>
        <taxon>Spiralia</taxon>
        <taxon>Lophotrochozoa</taxon>
        <taxon>Mollusca</taxon>
        <taxon>Bivalvia</taxon>
        <taxon>Autobranchia</taxon>
        <taxon>Pteriomorphia</taxon>
        <taxon>Mytilida</taxon>
        <taxon>Mytiloidea</taxon>
        <taxon>Mytilidae</taxon>
        <taxon>Mytilinae</taxon>
        <taxon>Mytilus</taxon>
    </lineage>
</organism>
<accession>A0A6J8BEF3</accession>
<dbReference type="InterPro" id="IPR050822">
    <property type="entry name" value="Cerebellin_Synaptic_Org"/>
</dbReference>
<keyword evidence="2" id="KW-0964">Secreted</keyword>
<evidence type="ECO:0000256" key="2">
    <source>
        <dbReference type="ARBA" id="ARBA00022525"/>
    </source>
</evidence>
<evidence type="ECO:0000313" key="5">
    <source>
        <dbReference type="EMBL" id="CAC5382182.1"/>
    </source>
</evidence>
<dbReference type="Proteomes" id="UP000507470">
    <property type="component" value="Unassembled WGS sequence"/>
</dbReference>
<reference evidence="5 6" key="1">
    <citation type="submission" date="2020-06" db="EMBL/GenBank/DDBJ databases">
        <authorList>
            <person name="Li R."/>
            <person name="Bekaert M."/>
        </authorList>
    </citation>
    <scope>NUCLEOTIDE SEQUENCE [LARGE SCALE GENOMIC DNA]</scope>
    <source>
        <strain evidence="6">wild</strain>
    </source>
</reference>
<dbReference type="InterPro" id="IPR008983">
    <property type="entry name" value="Tumour_necrosis_fac-like_dom"/>
</dbReference>